<dbReference type="CDD" id="cd02440">
    <property type="entry name" value="AdoMet_MTases"/>
    <property type="match status" value="1"/>
</dbReference>
<evidence type="ECO:0000256" key="9">
    <source>
        <dbReference type="ARBA" id="ARBA00031210"/>
    </source>
</evidence>
<sequence length="763" mass="87622">MEGKRLSCGRDFTFSSDLNTSLSKAFSDGFDFVCMPIVNPRYKREFIEGPAVKRPGALTRSDMLLTSQDWSTLIVAKISPWLQLDSKHDVIRCNSEKAFKQELIFASHLSVPAILILLKGTECVNMARLINEHILRGHNHQYWMQIPLKSALDQCDDVIQGEGHLSGDEMEWKYDTWKWWNKLRTLCDTSKKIGLALEITADLPPSEIMDRWYGEPVKAAIISTSVFMTNKKGFPVLSKEHQKIIKRLFKLDVQMIVSGADRHPEKGIKTYQQYLDHLWQTQDPPDNISRFAKGYEDYLQCPLQPLMDNLESQTYEVFEKDPVKYSQYQKAVYSALVSKKKEDDSMIVLMVLGAGRGPLVTASLNAAQKAETRVFIYAVEKNPNAVVTLENLKYEMWGDQVTIVSTDMREWQAPEKADIIISELLGSFGDNELSPECLDGVTKFLKDDGISIPEQYTSYVSPLSSCKLWNEARLCKDLNKPPEAPFETPYVVRLRNVYLLDQPRPLFTFRHPNKGIADNNRYDELIFTVREDTVLHGFGGYFHCVLFGDITISIVPETHSPGMFSWFPMFFPIKEPLHLKAGDRLKLHFWRVATDKNVWYEWCITEPRVCPIHNPKDPHIHGLPLPTMPHEARIIQYADDSTLVLTDFDSAKKVFLLCELYGMASGACINKEKSRVISKRARRNNNTTRYYRRKSNAIERGLSRRSHNLWIRRGLHHSINTNQSRDYPTTPPQGRFVRSSTDQRYNVQLYPTSADCKTTKPGV</sequence>
<reference evidence="15" key="1">
    <citation type="journal article" date="2023" name="Mol. Biol. Evol.">
        <title>Third-Generation Sequencing Reveals the Adaptive Role of the Epigenome in Three Deep-Sea Polychaetes.</title>
        <authorList>
            <person name="Perez M."/>
            <person name="Aroh O."/>
            <person name="Sun Y."/>
            <person name="Lan Y."/>
            <person name="Juniper S.K."/>
            <person name="Young C.R."/>
            <person name="Angers B."/>
            <person name="Qian P.Y."/>
        </authorList>
    </citation>
    <scope>NUCLEOTIDE SEQUENCE</scope>
    <source>
        <strain evidence="15">P08H-3</strain>
    </source>
</reference>
<proteinExistence type="predicted"/>
<dbReference type="FunFam" id="3.20.20.150:FF:000008">
    <property type="entry name" value="Protein arginine N-methyltransferase 5"/>
    <property type="match status" value="1"/>
</dbReference>
<name>A0AAD9JNJ8_9ANNE</name>
<comment type="catalytic activity">
    <reaction evidence="10">
        <text>L-arginyl-[protein] + 2 S-adenosyl-L-methionine = N(omega),N(omega)'-dimethyl-L-arginyl-[protein] + 2 S-adenosyl-L-homocysteine + 2 H(+)</text>
        <dbReference type="Rhea" id="RHEA:48108"/>
        <dbReference type="Rhea" id="RHEA-COMP:10532"/>
        <dbReference type="Rhea" id="RHEA-COMP:11992"/>
        <dbReference type="ChEBI" id="CHEBI:15378"/>
        <dbReference type="ChEBI" id="CHEBI:29965"/>
        <dbReference type="ChEBI" id="CHEBI:57856"/>
        <dbReference type="ChEBI" id="CHEBI:59789"/>
        <dbReference type="ChEBI" id="CHEBI:88221"/>
        <dbReference type="EC" id="2.1.1.320"/>
    </reaction>
</comment>
<evidence type="ECO:0000256" key="3">
    <source>
        <dbReference type="ARBA" id="ARBA00022603"/>
    </source>
</evidence>
<dbReference type="GO" id="GO:0006355">
    <property type="term" value="P:regulation of DNA-templated transcription"/>
    <property type="evidence" value="ECO:0007669"/>
    <property type="project" value="TreeGrafter"/>
</dbReference>
<evidence type="ECO:0000256" key="11">
    <source>
        <dbReference type="PROSITE-ProRule" id="PRU01015"/>
    </source>
</evidence>
<evidence type="ECO:0000259" key="13">
    <source>
        <dbReference type="Pfam" id="PF17285"/>
    </source>
</evidence>
<keyword evidence="3 11" id="KW-0489">Methyltransferase</keyword>
<dbReference type="SUPFAM" id="SSF53335">
    <property type="entry name" value="S-adenosyl-L-methionine-dependent methyltransferases"/>
    <property type="match status" value="1"/>
</dbReference>
<dbReference type="Gene3D" id="3.40.50.150">
    <property type="entry name" value="Vaccinia Virus protein VP39"/>
    <property type="match status" value="1"/>
</dbReference>
<dbReference type="PROSITE" id="PS51678">
    <property type="entry name" value="SAM_MT_PRMT"/>
    <property type="match status" value="1"/>
</dbReference>
<feature type="domain" description="PRMT5 oligomerisation" evidence="14">
    <location>
        <begin position="455"/>
        <end position="617"/>
    </location>
</feature>
<dbReference type="Proteomes" id="UP001208570">
    <property type="component" value="Unassembled WGS sequence"/>
</dbReference>
<comment type="caution">
    <text evidence="15">The sequence shown here is derived from an EMBL/GenBank/DDBJ whole genome shotgun (WGS) entry which is preliminary data.</text>
</comment>
<dbReference type="Pfam" id="PF17286">
    <property type="entry name" value="PRMT5_C"/>
    <property type="match status" value="1"/>
</dbReference>
<dbReference type="Pfam" id="PF05185">
    <property type="entry name" value="PRMT5"/>
    <property type="match status" value="1"/>
</dbReference>
<dbReference type="Gene3D" id="3.20.20.150">
    <property type="entry name" value="Divalent-metal-dependent TIM barrel enzymes"/>
    <property type="match status" value="1"/>
</dbReference>
<evidence type="ECO:0000259" key="12">
    <source>
        <dbReference type="Pfam" id="PF05185"/>
    </source>
</evidence>
<evidence type="ECO:0000256" key="5">
    <source>
        <dbReference type="ARBA" id="ARBA00022691"/>
    </source>
</evidence>
<dbReference type="AlphaFoldDB" id="A0AAD9JNJ8"/>
<evidence type="ECO:0000313" key="15">
    <source>
        <dbReference type="EMBL" id="KAK2156327.1"/>
    </source>
</evidence>
<dbReference type="Pfam" id="PF17285">
    <property type="entry name" value="PRMT5_TIM"/>
    <property type="match status" value="1"/>
</dbReference>
<keyword evidence="4 11" id="KW-0808">Transferase</keyword>
<evidence type="ECO:0000256" key="7">
    <source>
        <dbReference type="ARBA" id="ARBA00023015"/>
    </source>
</evidence>
<evidence type="ECO:0000256" key="6">
    <source>
        <dbReference type="ARBA" id="ARBA00022853"/>
    </source>
</evidence>
<dbReference type="PANTHER" id="PTHR10738">
    <property type="entry name" value="PROTEIN ARGININE N-METHYLTRANSFERASE 5"/>
    <property type="match status" value="1"/>
</dbReference>
<evidence type="ECO:0000256" key="8">
    <source>
        <dbReference type="ARBA" id="ARBA00023163"/>
    </source>
</evidence>
<keyword evidence="16" id="KW-1185">Reference proteome</keyword>
<dbReference type="InterPro" id="IPR035248">
    <property type="entry name" value="PRMT5_C"/>
</dbReference>
<dbReference type="EMBL" id="JAODUP010000216">
    <property type="protein sequence ID" value="KAK2156327.1"/>
    <property type="molecule type" value="Genomic_DNA"/>
</dbReference>
<keyword evidence="7" id="KW-0805">Transcription regulation</keyword>
<evidence type="ECO:0000256" key="2">
    <source>
        <dbReference type="ARBA" id="ARBA00018777"/>
    </source>
</evidence>
<evidence type="ECO:0000259" key="14">
    <source>
        <dbReference type="Pfam" id="PF17286"/>
    </source>
</evidence>
<dbReference type="FunFam" id="2.70.160.11:FF:000003">
    <property type="entry name" value="Protein arginine N-methyltransferase 5"/>
    <property type="match status" value="1"/>
</dbReference>
<keyword evidence="6" id="KW-0156">Chromatin regulator</keyword>
<keyword evidence="5 11" id="KW-0949">S-adenosyl-L-methionine</keyword>
<feature type="domain" description="PRMT5 arginine-N-methyltransferase" evidence="12">
    <location>
        <begin position="289"/>
        <end position="452"/>
    </location>
</feature>
<feature type="domain" description="PRMT5 TIM barrel" evidence="13">
    <location>
        <begin position="29"/>
        <end position="280"/>
    </location>
</feature>
<dbReference type="Gene3D" id="2.70.160.11">
    <property type="entry name" value="Hnrnp arginine n-methyltransferase1"/>
    <property type="match status" value="1"/>
</dbReference>
<dbReference type="GO" id="GO:0044020">
    <property type="term" value="F:histone H4R3 methyltransferase activity"/>
    <property type="evidence" value="ECO:0007669"/>
    <property type="project" value="UniProtKB-ARBA"/>
</dbReference>
<dbReference type="InterPro" id="IPR029063">
    <property type="entry name" value="SAM-dependent_MTases_sf"/>
</dbReference>
<dbReference type="GO" id="GO:0035243">
    <property type="term" value="F:protein-arginine omega-N symmetric methyltransferase activity"/>
    <property type="evidence" value="ECO:0007669"/>
    <property type="project" value="UniProtKB-EC"/>
</dbReference>
<evidence type="ECO:0000256" key="10">
    <source>
        <dbReference type="ARBA" id="ARBA00048612"/>
    </source>
</evidence>
<evidence type="ECO:0000256" key="1">
    <source>
        <dbReference type="ARBA" id="ARBA00011935"/>
    </source>
</evidence>
<organism evidence="15 16">
    <name type="scientific">Paralvinella palmiformis</name>
    <dbReference type="NCBI Taxonomy" id="53620"/>
    <lineage>
        <taxon>Eukaryota</taxon>
        <taxon>Metazoa</taxon>
        <taxon>Spiralia</taxon>
        <taxon>Lophotrochozoa</taxon>
        <taxon>Annelida</taxon>
        <taxon>Polychaeta</taxon>
        <taxon>Sedentaria</taxon>
        <taxon>Canalipalpata</taxon>
        <taxon>Terebellida</taxon>
        <taxon>Terebelliformia</taxon>
        <taxon>Alvinellidae</taxon>
        <taxon>Paralvinella</taxon>
    </lineage>
</organism>
<dbReference type="InterPro" id="IPR025799">
    <property type="entry name" value="Arg_MeTrfase"/>
</dbReference>
<keyword evidence="8" id="KW-0804">Transcription</keyword>
<dbReference type="InterPro" id="IPR035247">
    <property type="entry name" value="PRMT5_TIM"/>
</dbReference>
<dbReference type="GO" id="GO:0005829">
    <property type="term" value="C:cytosol"/>
    <property type="evidence" value="ECO:0007669"/>
    <property type="project" value="TreeGrafter"/>
</dbReference>
<dbReference type="GO" id="GO:0032259">
    <property type="term" value="P:methylation"/>
    <property type="evidence" value="ECO:0007669"/>
    <property type="project" value="UniProtKB-KW"/>
</dbReference>
<gene>
    <name evidence="15" type="ORF">LSH36_216g04041</name>
</gene>
<dbReference type="FunFam" id="3.40.50.150:FF:000029">
    <property type="entry name" value="Protein arginine N-methyltransferase 5"/>
    <property type="match status" value="1"/>
</dbReference>
<dbReference type="PANTHER" id="PTHR10738:SF0">
    <property type="entry name" value="PROTEIN ARGININE N-METHYLTRANSFERASE 5"/>
    <property type="match status" value="1"/>
</dbReference>
<protein>
    <recommendedName>
        <fullName evidence="2">Protein arginine N-methyltransferase 5</fullName>
        <ecNumber evidence="1">2.1.1.320</ecNumber>
    </recommendedName>
    <alternativeName>
        <fullName evidence="9">Histone-arginine N-methyltransferase PRMT5</fullName>
    </alternativeName>
</protein>
<dbReference type="EC" id="2.1.1.320" evidence="1"/>
<accession>A0AAD9JNJ8</accession>
<evidence type="ECO:0000256" key="4">
    <source>
        <dbReference type="ARBA" id="ARBA00022679"/>
    </source>
</evidence>
<dbReference type="GO" id="GO:0005634">
    <property type="term" value="C:nucleus"/>
    <property type="evidence" value="ECO:0007669"/>
    <property type="project" value="UniProtKB-ARBA"/>
</dbReference>
<dbReference type="InterPro" id="IPR035075">
    <property type="entry name" value="PRMT5"/>
</dbReference>
<evidence type="ECO:0000313" key="16">
    <source>
        <dbReference type="Proteomes" id="UP001208570"/>
    </source>
</evidence>